<evidence type="ECO:0000313" key="4">
    <source>
        <dbReference type="EMBL" id="QOY36736.1"/>
    </source>
</evidence>
<name>A0A1S2LDB3_9BACI</name>
<keyword evidence="4" id="KW-0540">Nuclease</keyword>
<dbReference type="PANTHER" id="PTHR14859">
    <property type="entry name" value="CALCOFLUOR WHITE HYPERSENSITIVE PROTEIN PRECURSOR"/>
    <property type="match status" value="1"/>
</dbReference>
<dbReference type="RefSeq" id="WP_071316692.1">
    <property type="nucleotide sequence ID" value="NZ_CP063356.2"/>
</dbReference>
<dbReference type="InterPro" id="IPR005135">
    <property type="entry name" value="Endo/exonuclease/phosphatase"/>
</dbReference>
<dbReference type="AlphaFoldDB" id="A0A1S2LDB3"/>
<evidence type="ECO:0000313" key="2">
    <source>
        <dbReference type="EMBL" id="OIJ10063.1"/>
    </source>
</evidence>
<keyword evidence="4" id="KW-0255">Endonuclease</keyword>
<dbReference type="EMBL" id="LQXD01000148">
    <property type="protein sequence ID" value="OIJ10063.1"/>
    <property type="molecule type" value="Genomic_DNA"/>
</dbReference>
<dbReference type="GO" id="GO:0006506">
    <property type="term" value="P:GPI anchor biosynthetic process"/>
    <property type="evidence" value="ECO:0007669"/>
    <property type="project" value="TreeGrafter"/>
</dbReference>
<reference evidence="2 5" key="1">
    <citation type="submission" date="2016-10" db="EMBL/GenBank/DDBJ databases">
        <title>Draft genome sequences of four alkaliphilic bacteria belonging to the Anaerobacillus genus.</title>
        <authorList>
            <person name="Bassil N.M."/>
            <person name="Lloyd J.R."/>
        </authorList>
    </citation>
    <scope>NUCLEOTIDE SEQUENCE [LARGE SCALE GENOMIC DNA]</scope>
    <source>
        <strain evidence="2 5">NB2006</strain>
    </source>
</reference>
<gene>
    <name evidence="4" type="ORF">AWH56_003510</name>
    <name evidence="3" type="ORF">AWH56_08240</name>
    <name evidence="2" type="ORF">AWH56_17045</name>
</gene>
<dbReference type="Gene3D" id="3.60.10.10">
    <property type="entry name" value="Endonuclease/exonuclease/phosphatase"/>
    <property type="match status" value="1"/>
</dbReference>
<keyword evidence="4" id="KW-0378">Hydrolase</keyword>
<dbReference type="InterPro" id="IPR051916">
    <property type="entry name" value="GPI-anchor_lipid_remodeler"/>
</dbReference>
<reference evidence="4" key="4">
    <citation type="submission" date="2020-10" db="EMBL/GenBank/DDBJ databases">
        <authorList>
            <person name="Bassil N.M."/>
            <person name="Lloyd J.R."/>
        </authorList>
    </citation>
    <scope>NUCLEOTIDE SEQUENCE</scope>
    <source>
        <strain evidence="4">NB2006</strain>
    </source>
</reference>
<dbReference type="OrthoDB" id="155529at2"/>
<reference evidence="4 5" key="2">
    <citation type="journal article" date="2017" name="Genome Announc.">
        <title>Draft Genome Sequences of Four Alkaliphilic Bacteria Belonging to the Anaerobacillus Genus.</title>
        <authorList>
            <person name="Bassil N.M."/>
            <person name="Lloyd J.R."/>
        </authorList>
    </citation>
    <scope>NUCLEOTIDE SEQUENCE [LARGE SCALE GENOMIC DNA]</scope>
    <source>
        <strain evidence="4 5">NB2006</strain>
    </source>
</reference>
<reference evidence="4 5" key="3">
    <citation type="journal article" date="2019" name="Int. J. Syst. Evol. Microbiol.">
        <title>Anaerobacillus isosaccharinicus sp. nov., an alkaliphilic bacterium which degrades isosaccharinic acid.</title>
        <authorList>
            <person name="Bassil N.M."/>
            <person name="Lloyd J.R."/>
        </authorList>
    </citation>
    <scope>NUCLEOTIDE SEQUENCE [LARGE SCALE GENOMIC DNA]</scope>
    <source>
        <strain evidence="4 5">NB2006</strain>
    </source>
</reference>
<feature type="domain" description="Endonuclease/exonuclease/phosphatase" evidence="1">
    <location>
        <begin position="1"/>
        <end position="213"/>
    </location>
</feature>
<keyword evidence="5" id="KW-1185">Reference proteome</keyword>
<dbReference type="Proteomes" id="UP000180175">
    <property type="component" value="Chromosome"/>
</dbReference>
<sequence>MTFNIRHGRGLDGKVNLQRIVEVIKQEHIDIVTLNEVDRMFSIRSNFVDQSSWLANELKMDFVFGPALSLKRGDYGNAILSKLPIIKHENYIFRLKPPVAEPRAILEATISVDNSFISLLTSHFSIHPILHRKQLQFFLEYSSYPCILMGDLNRGQNSRSYRKLTGKYHDCSLNNPLPTYPARGPRSRLDFIFVSKHFDVLQTRVIQSHASDHLPVVAQLAKKS</sequence>
<dbReference type="SUPFAM" id="SSF56219">
    <property type="entry name" value="DNase I-like"/>
    <property type="match status" value="1"/>
</dbReference>
<organism evidence="2 5">
    <name type="scientific">Anaerobacillus isosaccharinicus</name>
    <dbReference type="NCBI Taxonomy" id="1532552"/>
    <lineage>
        <taxon>Bacteria</taxon>
        <taxon>Bacillati</taxon>
        <taxon>Bacillota</taxon>
        <taxon>Bacilli</taxon>
        <taxon>Bacillales</taxon>
        <taxon>Bacillaceae</taxon>
        <taxon>Anaerobacillus</taxon>
    </lineage>
</organism>
<protein>
    <submittedName>
        <fullName evidence="4">Endonuclease/exonuclease/phosphatase family protein</fullName>
    </submittedName>
</protein>
<keyword evidence="4" id="KW-0269">Exonuclease</keyword>
<dbReference type="KEGG" id="aia:AWH56_003510"/>
<dbReference type="InterPro" id="IPR036691">
    <property type="entry name" value="Endo/exonu/phosph_ase_sf"/>
</dbReference>
<evidence type="ECO:0000259" key="1">
    <source>
        <dbReference type="Pfam" id="PF03372"/>
    </source>
</evidence>
<evidence type="ECO:0000313" key="5">
    <source>
        <dbReference type="Proteomes" id="UP000180175"/>
    </source>
</evidence>
<dbReference type="Pfam" id="PF03372">
    <property type="entry name" value="Exo_endo_phos"/>
    <property type="match status" value="1"/>
</dbReference>
<dbReference type="PANTHER" id="PTHR14859:SF15">
    <property type="entry name" value="ENDONUCLEASE_EXONUCLEASE_PHOSPHATASE DOMAIN-CONTAINING PROTEIN"/>
    <property type="match status" value="1"/>
</dbReference>
<proteinExistence type="predicted"/>
<evidence type="ECO:0000313" key="3">
    <source>
        <dbReference type="EMBL" id="OIJ20183.1"/>
    </source>
</evidence>
<dbReference type="EMBL" id="LQXD01000073">
    <property type="protein sequence ID" value="OIJ20183.1"/>
    <property type="molecule type" value="Genomic_DNA"/>
</dbReference>
<dbReference type="GO" id="GO:0016020">
    <property type="term" value="C:membrane"/>
    <property type="evidence" value="ECO:0007669"/>
    <property type="project" value="GOC"/>
</dbReference>
<accession>A0A1S2LDB3</accession>
<dbReference type="GO" id="GO:0004519">
    <property type="term" value="F:endonuclease activity"/>
    <property type="evidence" value="ECO:0007669"/>
    <property type="project" value="UniProtKB-KW"/>
</dbReference>
<dbReference type="GO" id="GO:0004527">
    <property type="term" value="F:exonuclease activity"/>
    <property type="evidence" value="ECO:0007669"/>
    <property type="project" value="UniProtKB-KW"/>
</dbReference>
<dbReference type="EMBL" id="CP063356">
    <property type="protein sequence ID" value="QOY36736.1"/>
    <property type="molecule type" value="Genomic_DNA"/>
</dbReference>